<protein>
    <submittedName>
        <fullName evidence="3">Uncharacterized protein</fullName>
    </submittedName>
</protein>
<keyword evidence="2" id="KW-1133">Transmembrane helix</keyword>
<dbReference type="Proteomes" id="UP000595610">
    <property type="component" value="Chromosome 2"/>
</dbReference>
<keyword evidence="4" id="KW-1185">Reference proteome</keyword>
<reference evidence="3 4" key="1">
    <citation type="submission" date="2020-12" db="EMBL/GenBank/DDBJ databases">
        <title>FDA dAtabase for Regulatory Grade micrObial Sequences (FDA-ARGOS): Supporting development and validation of Infectious Disease Dx tests.</title>
        <authorList>
            <person name="Nelson B."/>
            <person name="Plummer A."/>
            <person name="Tallon L."/>
            <person name="Sadzewicz L."/>
            <person name="Zhao X."/>
            <person name="Boylan J."/>
            <person name="Ott S."/>
            <person name="Bowen H."/>
            <person name="Vavikolanu K."/>
            <person name="Mehta A."/>
            <person name="Aluvathingal J."/>
            <person name="Nadendla S."/>
            <person name="Myers T."/>
            <person name="Yan Y."/>
            <person name="Sichtig H."/>
        </authorList>
    </citation>
    <scope>NUCLEOTIDE SEQUENCE [LARGE SCALE GENOMIC DNA]</scope>
    <source>
        <strain evidence="3 4">FDAARGOS_1049</strain>
    </source>
</reference>
<gene>
    <name evidence="3" type="ORF">I6I06_21265</name>
</gene>
<name>A0A7T4TC20_9BURK</name>
<feature type="compositionally biased region" description="Low complexity" evidence="1">
    <location>
        <begin position="55"/>
        <end position="64"/>
    </location>
</feature>
<organism evidence="3 4">
    <name type="scientific">Paraburkholderia ginsengisoli</name>
    <dbReference type="NCBI Taxonomy" id="311231"/>
    <lineage>
        <taxon>Bacteria</taxon>
        <taxon>Pseudomonadati</taxon>
        <taxon>Pseudomonadota</taxon>
        <taxon>Betaproteobacteria</taxon>
        <taxon>Burkholderiales</taxon>
        <taxon>Burkholderiaceae</taxon>
        <taxon>Paraburkholderia</taxon>
    </lineage>
</organism>
<proteinExistence type="predicted"/>
<dbReference type="RefSeq" id="WP_157004245.1">
    <property type="nucleotide sequence ID" value="NZ_CP066076.1"/>
</dbReference>
<evidence type="ECO:0000256" key="1">
    <source>
        <dbReference type="SAM" id="MobiDB-lite"/>
    </source>
</evidence>
<dbReference type="KEGG" id="pgis:I6I06_21265"/>
<evidence type="ECO:0000313" key="4">
    <source>
        <dbReference type="Proteomes" id="UP000595610"/>
    </source>
</evidence>
<evidence type="ECO:0000313" key="3">
    <source>
        <dbReference type="EMBL" id="QQC67459.1"/>
    </source>
</evidence>
<sequence length="79" mass="8605">MPSVRAWVRESVPARVLDIFRTALQSLLVTCFYLLSFALRAARRQADHSIAALADASSGAASHSRQAPPAMRVTPTRDP</sequence>
<accession>A0A7T4TC20</accession>
<feature type="region of interest" description="Disordered" evidence="1">
    <location>
        <begin position="55"/>
        <end position="79"/>
    </location>
</feature>
<feature type="transmembrane region" description="Helical" evidence="2">
    <location>
        <begin position="20"/>
        <end position="39"/>
    </location>
</feature>
<dbReference type="EMBL" id="CP066076">
    <property type="protein sequence ID" value="QQC67459.1"/>
    <property type="molecule type" value="Genomic_DNA"/>
</dbReference>
<evidence type="ECO:0000256" key="2">
    <source>
        <dbReference type="SAM" id="Phobius"/>
    </source>
</evidence>
<keyword evidence="2" id="KW-0472">Membrane</keyword>
<keyword evidence="2" id="KW-0812">Transmembrane</keyword>
<dbReference type="AlphaFoldDB" id="A0A7T4TC20"/>